<dbReference type="Gene3D" id="1.10.20.10">
    <property type="entry name" value="Histone, subunit A"/>
    <property type="match status" value="1"/>
</dbReference>
<sequence>MVDKTSQNNTTNMANFKPLLLVSNDVDLDESSSFRSDHDQFLPIANVGRIMKKCLPQNGKISREAKEAVQGCVSEFISFITGEASEKCQREKRKTINGDDLLWAMSTLGFENYIEPLKMYLEKYRKCEGEKNSMAKNNDEEHHLYSTTSNS</sequence>
<dbReference type="SUPFAM" id="SSF47113">
    <property type="entry name" value="Histone-fold"/>
    <property type="match status" value="1"/>
</dbReference>
<evidence type="ECO:0000256" key="1">
    <source>
        <dbReference type="ARBA" id="ARBA00004123"/>
    </source>
</evidence>
<keyword evidence="4 10" id="KW-0238">DNA-binding</keyword>
<keyword evidence="5" id="KW-0010">Activator</keyword>
<evidence type="ECO:0000256" key="5">
    <source>
        <dbReference type="ARBA" id="ARBA00023159"/>
    </source>
</evidence>
<protein>
    <submittedName>
        <fullName evidence="10">DNA-binding transcription factor</fullName>
    </submittedName>
</protein>
<dbReference type="GO" id="GO:0016602">
    <property type="term" value="C:CCAAT-binding factor complex"/>
    <property type="evidence" value="ECO:0007669"/>
    <property type="project" value="InterPro"/>
</dbReference>
<dbReference type="CDD" id="cd22907">
    <property type="entry name" value="HFD_NFYB"/>
    <property type="match status" value="1"/>
</dbReference>
<dbReference type="InterPro" id="IPR027113">
    <property type="entry name" value="Transc_fact_NFYB/HAP3"/>
</dbReference>
<comment type="subcellular location">
    <subcellularLocation>
        <location evidence="1">Nucleus</location>
    </subcellularLocation>
</comment>
<keyword evidence="11" id="KW-1185">Reference proteome</keyword>
<dbReference type="PROSITE" id="PS00685">
    <property type="entry name" value="NFYB_HAP3"/>
    <property type="match status" value="1"/>
</dbReference>
<dbReference type="Proteomes" id="UP001454036">
    <property type="component" value="Unassembled WGS sequence"/>
</dbReference>
<feature type="domain" description="Transcription factor CBF/NF-Y/archaeal histone" evidence="9">
    <location>
        <begin position="41"/>
        <end position="105"/>
    </location>
</feature>
<evidence type="ECO:0000313" key="11">
    <source>
        <dbReference type="Proteomes" id="UP001454036"/>
    </source>
</evidence>
<evidence type="ECO:0000259" key="9">
    <source>
        <dbReference type="Pfam" id="PF00808"/>
    </source>
</evidence>
<name>A0AAV3NSA8_LITER</name>
<dbReference type="GO" id="GO:0000978">
    <property type="term" value="F:RNA polymerase II cis-regulatory region sequence-specific DNA binding"/>
    <property type="evidence" value="ECO:0007669"/>
    <property type="project" value="TreeGrafter"/>
</dbReference>
<keyword evidence="7" id="KW-0539">Nucleus</keyword>
<dbReference type="FunFam" id="1.10.20.10:FF:000110">
    <property type="entry name" value="Nuclear factor Y, subunit B1"/>
    <property type="match status" value="1"/>
</dbReference>
<gene>
    <name evidence="10" type="ORF">LIER_03208</name>
</gene>
<dbReference type="PRINTS" id="PR00615">
    <property type="entry name" value="CCAATSUBUNTA"/>
</dbReference>
<evidence type="ECO:0000256" key="6">
    <source>
        <dbReference type="ARBA" id="ARBA00023163"/>
    </source>
</evidence>
<dbReference type="EMBL" id="BAABME010000379">
    <property type="protein sequence ID" value="GAA0142269.1"/>
    <property type="molecule type" value="Genomic_DNA"/>
</dbReference>
<dbReference type="AlphaFoldDB" id="A0AAV3NSA8"/>
<evidence type="ECO:0000256" key="8">
    <source>
        <dbReference type="SAM" id="MobiDB-lite"/>
    </source>
</evidence>
<keyword evidence="3" id="KW-0805">Transcription regulation</keyword>
<feature type="region of interest" description="Disordered" evidence="8">
    <location>
        <begin position="131"/>
        <end position="151"/>
    </location>
</feature>
<reference evidence="10 11" key="1">
    <citation type="submission" date="2024-01" db="EMBL/GenBank/DDBJ databases">
        <title>The complete chloroplast genome sequence of Lithospermum erythrorhizon: insights into the phylogenetic relationship among Boraginaceae species and the maternal lineages of purple gromwells.</title>
        <authorList>
            <person name="Okada T."/>
            <person name="Watanabe K."/>
        </authorList>
    </citation>
    <scope>NUCLEOTIDE SEQUENCE [LARGE SCALE GENOMIC DNA]</scope>
</reference>
<proteinExistence type="inferred from homology"/>
<evidence type="ECO:0000256" key="7">
    <source>
        <dbReference type="ARBA" id="ARBA00023242"/>
    </source>
</evidence>
<dbReference type="InterPro" id="IPR009072">
    <property type="entry name" value="Histone-fold"/>
</dbReference>
<dbReference type="InterPro" id="IPR003956">
    <property type="entry name" value="Transcrpt_fac_NFYB/HAP3_CS"/>
</dbReference>
<evidence type="ECO:0000256" key="3">
    <source>
        <dbReference type="ARBA" id="ARBA00023015"/>
    </source>
</evidence>
<dbReference type="GO" id="GO:0046982">
    <property type="term" value="F:protein heterodimerization activity"/>
    <property type="evidence" value="ECO:0007669"/>
    <property type="project" value="InterPro"/>
</dbReference>
<keyword evidence="6" id="KW-0804">Transcription</keyword>
<dbReference type="PANTHER" id="PTHR11064">
    <property type="entry name" value="CCAAT-BINDING TRANSCRIPTION FACTOR-RELATED"/>
    <property type="match status" value="1"/>
</dbReference>
<dbReference type="PANTHER" id="PTHR11064:SF9">
    <property type="entry name" value="NUCLEAR TRANSCRIPTION FACTOR Y SUBUNIT BETA"/>
    <property type="match status" value="1"/>
</dbReference>
<organism evidence="10 11">
    <name type="scientific">Lithospermum erythrorhizon</name>
    <name type="common">Purple gromwell</name>
    <name type="synonym">Lithospermum officinale var. erythrorhizon</name>
    <dbReference type="NCBI Taxonomy" id="34254"/>
    <lineage>
        <taxon>Eukaryota</taxon>
        <taxon>Viridiplantae</taxon>
        <taxon>Streptophyta</taxon>
        <taxon>Embryophyta</taxon>
        <taxon>Tracheophyta</taxon>
        <taxon>Spermatophyta</taxon>
        <taxon>Magnoliopsida</taxon>
        <taxon>eudicotyledons</taxon>
        <taxon>Gunneridae</taxon>
        <taxon>Pentapetalae</taxon>
        <taxon>asterids</taxon>
        <taxon>lamiids</taxon>
        <taxon>Boraginales</taxon>
        <taxon>Boraginaceae</taxon>
        <taxon>Boraginoideae</taxon>
        <taxon>Lithospermeae</taxon>
        <taxon>Lithospermum</taxon>
    </lineage>
</organism>
<evidence type="ECO:0000313" key="10">
    <source>
        <dbReference type="EMBL" id="GAA0142269.1"/>
    </source>
</evidence>
<feature type="compositionally biased region" description="Basic and acidic residues" evidence="8">
    <location>
        <begin position="131"/>
        <end position="144"/>
    </location>
</feature>
<dbReference type="InterPro" id="IPR003958">
    <property type="entry name" value="CBFA_NFYB_domain"/>
</dbReference>
<dbReference type="Pfam" id="PF00808">
    <property type="entry name" value="CBFD_NFYB_HMF"/>
    <property type="match status" value="1"/>
</dbReference>
<comment type="similarity">
    <text evidence="2">Belongs to the NFYB/HAP3 subunit family.</text>
</comment>
<accession>A0AAV3NSA8</accession>
<evidence type="ECO:0000256" key="4">
    <source>
        <dbReference type="ARBA" id="ARBA00023125"/>
    </source>
</evidence>
<evidence type="ECO:0000256" key="2">
    <source>
        <dbReference type="ARBA" id="ARBA00009053"/>
    </source>
</evidence>
<dbReference type="GO" id="GO:0001228">
    <property type="term" value="F:DNA-binding transcription activator activity, RNA polymerase II-specific"/>
    <property type="evidence" value="ECO:0007669"/>
    <property type="project" value="InterPro"/>
</dbReference>
<comment type="caution">
    <text evidence="10">The sequence shown here is derived from an EMBL/GenBank/DDBJ whole genome shotgun (WGS) entry which is preliminary data.</text>
</comment>